<keyword evidence="5" id="KW-1185">Reference proteome</keyword>
<dbReference type="GO" id="GO:0008270">
    <property type="term" value="F:zinc ion binding"/>
    <property type="evidence" value="ECO:0007669"/>
    <property type="project" value="UniProtKB-KW"/>
</dbReference>
<feature type="domain" description="CCHC-type" evidence="3">
    <location>
        <begin position="230"/>
        <end position="245"/>
    </location>
</feature>
<keyword evidence="1" id="KW-0863">Zinc-finger</keyword>
<organism evidence="4 5">
    <name type="scientific">Marchantia polymorpha subsp. ruderalis</name>
    <dbReference type="NCBI Taxonomy" id="1480154"/>
    <lineage>
        <taxon>Eukaryota</taxon>
        <taxon>Viridiplantae</taxon>
        <taxon>Streptophyta</taxon>
        <taxon>Embryophyta</taxon>
        <taxon>Marchantiophyta</taxon>
        <taxon>Marchantiopsida</taxon>
        <taxon>Marchantiidae</taxon>
        <taxon>Marchantiales</taxon>
        <taxon>Marchantiaceae</taxon>
        <taxon>Marchantia</taxon>
    </lineage>
</organism>
<protein>
    <recommendedName>
        <fullName evidence="3">CCHC-type domain-containing protein</fullName>
    </recommendedName>
</protein>
<dbReference type="Gene3D" id="4.10.60.10">
    <property type="entry name" value="Zinc finger, CCHC-type"/>
    <property type="match status" value="1"/>
</dbReference>
<feature type="compositionally biased region" description="Basic residues" evidence="2">
    <location>
        <begin position="50"/>
        <end position="63"/>
    </location>
</feature>
<dbReference type="PROSITE" id="PS50158">
    <property type="entry name" value="ZF_CCHC"/>
    <property type="match status" value="2"/>
</dbReference>
<sequence>MDDVRTGRLTIGNPRPVGESDALPLLPLRNPHLQRRVASRKIRPLSDEKRHRKKAAGKKKVKRMAMPPKGTASMASNIEELAKDFAKMKVHVVGGQDRKKSPSRLWANLWCITCGKVGHANTECTSTRPNYTVNAVEWVQVWEPAGYYTDTVEETAYAIAEAPAPTPIPPAQIPRNTPNDMATTVPQRRMVPSGAIQRPAPNACYNYKDTSHYATQCSHPRRQMEYLPLCSNCRKPGHTAAECPQQATPRPIVRFVNPSGKDDVQVNQVTVSPERERKSLPTETRYQALQKRLAEEVEKQRQSEKVCEDLREDVERAKCASVDLLSRLEACRTTYDAESLKVDDLSASAEKKEQDNQIELAVRAKKLTEYEAVRISGLELIEKLEARCSKLRKQRSQAKEHSCEVETKLTEAERKYRQLFEETRDALTGRVEWCLLGYVLWQIESHNGLQIHEVEHCAPELIARSGRRHRRLAKKLESYL</sequence>
<name>A0A176WG09_MARPO</name>
<reference evidence="4" key="1">
    <citation type="submission" date="2016-03" db="EMBL/GenBank/DDBJ databases">
        <title>Mechanisms controlling the formation of the plant cell surface in tip-growing cells are functionally conserved among land plants.</title>
        <authorList>
            <person name="Honkanen S."/>
            <person name="Jones V.A."/>
            <person name="Morieri G."/>
            <person name="Champion C."/>
            <person name="Hetherington A.J."/>
            <person name="Kelly S."/>
            <person name="Saint-Marcoux D."/>
            <person name="Proust H."/>
            <person name="Prescott H."/>
            <person name="Dolan L."/>
        </authorList>
    </citation>
    <scope>NUCLEOTIDE SEQUENCE [LARGE SCALE GENOMIC DNA]</scope>
    <source>
        <tissue evidence="4">Whole gametophyte</tissue>
    </source>
</reference>
<feature type="region of interest" description="Disordered" evidence="2">
    <location>
        <begin position="39"/>
        <end position="70"/>
    </location>
</feature>
<dbReference type="Pfam" id="PF00098">
    <property type="entry name" value="zf-CCHC"/>
    <property type="match status" value="1"/>
</dbReference>
<dbReference type="Proteomes" id="UP000077202">
    <property type="component" value="Unassembled WGS sequence"/>
</dbReference>
<feature type="domain" description="CCHC-type" evidence="3">
    <location>
        <begin position="111"/>
        <end position="126"/>
    </location>
</feature>
<keyword evidence="1" id="KW-0479">Metal-binding</keyword>
<dbReference type="InterPro" id="IPR036875">
    <property type="entry name" value="Znf_CCHC_sf"/>
</dbReference>
<accession>A0A176WG09</accession>
<evidence type="ECO:0000313" key="5">
    <source>
        <dbReference type="Proteomes" id="UP000077202"/>
    </source>
</evidence>
<keyword evidence="1" id="KW-0862">Zinc</keyword>
<dbReference type="EMBL" id="LVLJ01000959">
    <property type="protein sequence ID" value="OAE31834.1"/>
    <property type="molecule type" value="Genomic_DNA"/>
</dbReference>
<gene>
    <name evidence="4" type="ORF">AXG93_685s1020</name>
</gene>
<evidence type="ECO:0000259" key="3">
    <source>
        <dbReference type="PROSITE" id="PS50158"/>
    </source>
</evidence>
<dbReference type="SUPFAM" id="SSF57756">
    <property type="entry name" value="Retrovirus zinc finger-like domains"/>
    <property type="match status" value="1"/>
</dbReference>
<proteinExistence type="predicted"/>
<dbReference type="SMART" id="SM00343">
    <property type="entry name" value="ZnF_C2HC"/>
    <property type="match status" value="3"/>
</dbReference>
<comment type="caution">
    <text evidence="4">The sequence shown here is derived from an EMBL/GenBank/DDBJ whole genome shotgun (WGS) entry which is preliminary data.</text>
</comment>
<dbReference type="InterPro" id="IPR001878">
    <property type="entry name" value="Znf_CCHC"/>
</dbReference>
<evidence type="ECO:0000256" key="1">
    <source>
        <dbReference type="PROSITE-ProRule" id="PRU00047"/>
    </source>
</evidence>
<evidence type="ECO:0000313" key="4">
    <source>
        <dbReference type="EMBL" id="OAE31834.1"/>
    </source>
</evidence>
<feature type="region of interest" description="Disordered" evidence="2">
    <location>
        <begin position="1"/>
        <end position="25"/>
    </location>
</feature>
<evidence type="ECO:0000256" key="2">
    <source>
        <dbReference type="SAM" id="MobiDB-lite"/>
    </source>
</evidence>
<dbReference type="AlphaFoldDB" id="A0A176WG09"/>
<dbReference type="GO" id="GO:0003676">
    <property type="term" value="F:nucleic acid binding"/>
    <property type="evidence" value="ECO:0007669"/>
    <property type="project" value="InterPro"/>
</dbReference>